<feature type="domain" description="SusD-like N-terminal" evidence="7">
    <location>
        <begin position="105"/>
        <end position="221"/>
    </location>
</feature>
<evidence type="ECO:0000256" key="2">
    <source>
        <dbReference type="ARBA" id="ARBA00006275"/>
    </source>
</evidence>
<feature type="domain" description="RagB/SusD" evidence="6">
    <location>
        <begin position="294"/>
        <end position="609"/>
    </location>
</feature>
<dbReference type="Proteomes" id="UP001153642">
    <property type="component" value="Unassembled WGS sequence"/>
</dbReference>
<dbReference type="PROSITE" id="PS51257">
    <property type="entry name" value="PROKAR_LIPOPROTEIN"/>
    <property type="match status" value="1"/>
</dbReference>
<evidence type="ECO:0000256" key="4">
    <source>
        <dbReference type="ARBA" id="ARBA00023136"/>
    </source>
</evidence>
<dbReference type="Pfam" id="PF07980">
    <property type="entry name" value="SusD_RagB"/>
    <property type="match status" value="1"/>
</dbReference>
<dbReference type="RefSeq" id="WP_277898289.1">
    <property type="nucleotide sequence ID" value="NZ_JAPMUA010000001.1"/>
</dbReference>
<comment type="similarity">
    <text evidence="2">Belongs to the SusD family.</text>
</comment>
<keyword evidence="5" id="KW-0998">Cell outer membrane</keyword>
<evidence type="ECO:0000259" key="6">
    <source>
        <dbReference type="Pfam" id="PF07980"/>
    </source>
</evidence>
<dbReference type="EMBL" id="JAPMUA010000001">
    <property type="protein sequence ID" value="MDG3584529.1"/>
    <property type="molecule type" value="Genomic_DNA"/>
</dbReference>
<dbReference type="InterPro" id="IPR012944">
    <property type="entry name" value="SusD_RagB_dom"/>
</dbReference>
<reference evidence="8" key="1">
    <citation type="submission" date="2022-11" db="EMBL/GenBank/DDBJ databases">
        <title>High-quality draft genome sequence of Galbibacter sp. strain CMA-7.</title>
        <authorList>
            <person name="Wei L."/>
            <person name="Dong C."/>
            <person name="Shao Z."/>
        </authorList>
    </citation>
    <scope>NUCLEOTIDE SEQUENCE</scope>
    <source>
        <strain evidence="8">CMA-7</strain>
    </source>
</reference>
<comment type="subcellular location">
    <subcellularLocation>
        <location evidence="1">Cell outer membrane</location>
    </subcellularLocation>
</comment>
<evidence type="ECO:0000313" key="9">
    <source>
        <dbReference type="Proteomes" id="UP001153642"/>
    </source>
</evidence>
<evidence type="ECO:0000256" key="3">
    <source>
        <dbReference type="ARBA" id="ARBA00022729"/>
    </source>
</evidence>
<gene>
    <name evidence="8" type="ORF">OSR52_01525</name>
</gene>
<evidence type="ECO:0000313" key="8">
    <source>
        <dbReference type="EMBL" id="MDG3584529.1"/>
    </source>
</evidence>
<accession>A0ABT6FN82</accession>
<keyword evidence="3" id="KW-0732">Signal</keyword>
<keyword evidence="4" id="KW-0472">Membrane</keyword>
<dbReference type="Pfam" id="PF14322">
    <property type="entry name" value="SusD-like_3"/>
    <property type="match status" value="1"/>
</dbReference>
<comment type="caution">
    <text evidence="8">The sequence shown here is derived from an EMBL/GenBank/DDBJ whole genome shotgun (WGS) entry which is preliminary data.</text>
</comment>
<sequence>MKILYKYIVVVIGVLTVSCNDLDVDPLNIIQDKDIFNNENGVEAYFAGIYNTLPVEDFIYRQDAGFMRNDGGRWQCFYHPGALTGELVGPYGSTYDGAGGFGYWPYSDIRTVNYLIHNLPENAQNFTEKQIGEWLGEAYFCRAFLYFSLVKRYGGIPIIKDVQNYPEQSIEDLQVPRDKEIDVWNFIADDLDMAIDLMPESSDKGRANKYVAAALKSRAMLYAGTIAKYGSQNHVSGEARDLGLVGIPSAKAEDLFRQSLEASRILDGQYSLYKKRMDDKEQNYVDLFLDPESPESIWVKDYSLTSGSAHSWDATMTCRFMTADGLSRSYPTLETVERFGELDVVNDDGTPKRFDNLSDITEGIEPRLLASVYFPGSMLRDIEFDIQRGIYEQFSGTAEDEIGLNPPNEQYRHLAGSTDVLFEGKQVIGFTGISTNGDDKTRTGFYVRKYIDYNKEQSSCGLYQSTQSWIIIRYAEVLLNRAEAAYELGEVDEALNAINDIKDRAGAGIVSSGELTIDEIRNERNKELAFEKHYWWDLKRWAIADRVLDNTKFHGLLPYYILDEDKYIFLKDFETFQRTYTFEKKFYYEPIPGGELGKNPNLYPNNPNY</sequence>
<evidence type="ECO:0000256" key="5">
    <source>
        <dbReference type="ARBA" id="ARBA00023237"/>
    </source>
</evidence>
<dbReference type="Gene3D" id="1.25.40.390">
    <property type="match status" value="1"/>
</dbReference>
<proteinExistence type="inferred from homology"/>
<protein>
    <submittedName>
        <fullName evidence="8">RagB/SusD family nutrient uptake outer membrane protein</fullName>
    </submittedName>
</protein>
<dbReference type="InterPro" id="IPR033985">
    <property type="entry name" value="SusD-like_N"/>
</dbReference>
<evidence type="ECO:0000256" key="1">
    <source>
        <dbReference type="ARBA" id="ARBA00004442"/>
    </source>
</evidence>
<dbReference type="InterPro" id="IPR011990">
    <property type="entry name" value="TPR-like_helical_dom_sf"/>
</dbReference>
<dbReference type="SUPFAM" id="SSF48452">
    <property type="entry name" value="TPR-like"/>
    <property type="match status" value="1"/>
</dbReference>
<keyword evidence="9" id="KW-1185">Reference proteome</keyword>
<organism evidence="8 9">
    <name type="scientific">Galbibacter pacificus</name>
    <dbReference type="NCBI Taxonomy" id="2996052"/>
    <lineage>
        <taxon>Bacteria</taxon>
        <taxon>Pseudomonadati</taxon>
        <taxon>Bacteroidota</taxon>
        <taxon>Flavobacteriia</taxon>
        <taxon>Flavobacteriales</taxon>
        <taxon>Flavobacteriaceae</taxon>
        <taxon>Galbibacter</taxon>
    </lineage>
</organism>
<evidence type="ECO:0000259" key="7">
    <source>
        <dbReference type="Pfam" id="PF14322"/>
    </source>
</evidence>
<name>A0ABT6FN82_9FLAO</name>